<keyword evidence="2" id="KW-1185">Reference proteome</keyword>
<dbReference type="EMBL" id="AVOT02006913">
    <property type="protein sequence ID" value="MBW0482747.1"/>
    <property type="molecule type" value="Genomic_DNA"/>
</dbReference>
<dbReference type="OrthoDB" id="3239894at2759"/>
<dbReference type="Proteomes" id="UP000765509">
    <property type="component" value="Unassembled WGS sequence"/>
</dbReference>
<sequence>MEICTCDNCSQYTVTLPDGGIQKGLLVHYSTRNRHLRCLANQPVEATLSRLFPNISFNEEAKGFQGPQLIKPKEVVTDSEEDESDSGGKDLMKDSEIAFLVLEYVMWLHLECGLSQQNSQKARDRVIKILECIYQRHQIKSTLKESIPHDIRTIVKKLQLNVSFEQYICCSKCYYLYDAELAPDECSYKSSPSSQPCATDLFHSSWALPDPQAKVFLKDFKVPSQKWSYGQILPNNKPRPRIPKVKFVTQSFTEWIKWFLNIPGLEETIEKWKEQLETQPLEPIFDVVQGAMWKTIFPKEFNNNSLTLGFSLFVDWFNPMQNKLSGRQVSMGVIALNCLNLPPRLRHQPKYTFLAGMIPGPNQPNMLTINNVLVPLVKELIEFNNGLTICTPKFPRGRKVQVKLAALIGDVVATHKVSGFMSHSANKFCNWCEVTINEKKSLKLGKSRSGREVRNISHQYHELESQAKKDKLAKSTGIRWSELNRLPYWNPVLNVTLGVMHNWFEGILQHHFKYRWGFAFRNQGQQHDSNDDSSSGTEVMSLAQSECDLKSGLLSDSIKRKLISNIHLVVVPKGVTRMRKHLGESKSGTLKASEWNALFNVYIPLSILDVVYNFSQDAHFNYKILLINLCALVQCTNLVSGKITQKEDSLQFSQTYETYQKTSFELFENIKLQPNHHYAMHLPDHIDWWGPPMGVSEFSGERLVGILQILKTNHLIGDMEETLMKKFSQRQRLEVQMQEITEPQNMRSPKISQLTNHIYDRLFLHLRSAHPNLRDYRDLPHPNDAFVLPNYAKALKSAFWKIGMKISSLQPNNIIYFKDRKSNNYGQVSRIIDLGSTKLHKGPLILLKVLKKINKRSKEFEQVNSFLEALNITQVGSDGSYVFIPMDQIISLAAYRRLPAWTLGISKPSLFVRNINKLVGLEVQTLRDGSFLDHTMSP</sequence>
<dbReference type="PANTHER" id="PTHR46579">
    <property type="entry name" value="F5/8 TYPE C DOMAIN-CONTAINING PROTEIN-RELATED"/>
    <property type="match status" value="1"/>
</dbReference>
<proteinExistence type="predicted"/>
<name>A0A9Q3CHK0_9BASI</name>
<comment type="caution">
    <text evidence="1">The sequence shown here is derived from an EMBL/GenBank/DDBJ whole genome shotgun (WGS) entry which is preliminary data.</text>
</comment>
<protein>
    <submittedName>
        <fullName evidence="1">Uncharacterized protein</fullName>
    </submittedName>
</protein>
<dbReference type="InterPro" id="IPR004242">
    <property type="entry name" value="Transposase_21"/>
</dbReference>
<reference evidence="1" key="1">
    <citation type="submission" date="2021-03" db="EMBL/GenBank/DDBJ databases">
        <title>Draft genome sequence of rust myrtle Austropuccinia psidii MF-1, a brazilian biotype.</title>
        <authorList>
            <person name="Quecine M.C."/>
            <person name="Pachon D.M.R."/>
            <person name="Bonatelli M.L."/>
            <person name="Correr F.H."/>
            <person name="Franceschini L.M."/>
            <person name="Leite T.F."/>
            <person name="Margarido G.R.A."/>
            <person name="Almeida C.A."/>
            <person name="Ferrarezi J.A."/>
            <person name="Labate C.A."/>
        </authorList>
    </citation>
    <scope>NUCLEOTIDE SEQUENCE</scope>
    <source>
        <strain evidence="1">MF-1</strain>
    </source>
</reference>
<dbReference type="PANTHER" id="PTHR46579:SF1">
    <property type="entry name" value="F5_8 TYPE C DOMAIN-CONTAINING PROTEIN"/>
    <property type="match status" value="1"/>
</dbReference>
<organism evidence="1 2">
    <name type="scientific">Austropuccinia psidii MF-1</name>
    <dbReference type="NCBI Taxonomy" id="1389203"/>
    <lineage>
        <taxon>Eukaryota</taxon>
        <taxon>Fungi</taxon>
        <taxon>Dikarya</taxon>
        <taxon>Basidiomycota</taxon>
        <taxon>Pucciniomycotina</taxon>
        <taxon>Pucciniomycetes</taxon>
        <taxon>Pucciniales</taxon>
        <taxon>Sphaerophragmiaceae</taxon>
        <taxon>Austropuccinia</taxon>
    </lineage>
</organism>
<accession>A0A9Q3CHK0</accession>
<evidence type="ECO:0000313" key="1">
    <source>
        <dbReference type="EMBL" id="MBW0482747.1"/>
    </source>
</evidence>
<dbReference type="AlphaFoldDB" id="A0A9Q3CHK0"/>
<dbReference type="Pfam" id="PF02992">
    <property type="entry name" value="Transposase_21"/>
    <property type="match status" value="1"/>
</dbReference>
<evidence type="ECO:0000313" key="2">
    <source>
        <dbReference type="Proteomes" id="UP000765509"/>
    </source>
</evidence>
<gene>
    <name evidence="1" type="ORF">O181_022462</name>
</gene>